<name>A0ABY6MF06_9BACT</name>
<reference evidence="1" key="1">
    <citation type="submission" date="2022-10" db="EMBL/GenBank/DDBJ databases">
        <title>Algoriphagus sp. a novel bacteria isolate from halophytes salicornia europaea.</title>
        <authorList>
            <person name="Peng Y."/>
            <person name="Jiang L."/>
            <person name="Lee J."/>
        </authorList>
    </citation>
    <scope>NUCLEOTIDE SEQUENCE</scope>
    <source>
        <strain evidence="1">TR-M5</strain>
    </source>
</reference>
<proteinExistence type="predicted"/>
<dbReference type="PROSITE" id="PS51257">
    <property type="entry name" value="PROKAR_LIPOPROTEIN"/>
    <property type="match status" value="1"/>
</dbReference>
<evidence type="ECO:0000313" key="1">
    <source>
        <dbReference type="EMBL" id="UZD22392.1"/>
    </source>
</evidence>
<organism evidence="1 2">
    <name type="scientific">Algoriphagus halophytocola</name>
    <dbReference type="NCBI Taxonomy" id="2991499"/>
    <lineage>
        <taxon>Bacteria</taxon>
        <taxon>Pseudomonadati</taxon>
        <taxon>Bacteroidota</taxon>
        <taxon>Cytophagia</taxon>
        <taxon>Cytophagales</taxon>
        <taxon>Cyclobacteriaceae</taxon>
        <taxon>Algoriphagus</taxon>
    </lineage>
</organism>
<accession>A0ABY6MF06</accession>
<dbReference type="RefSeq" id="WP_264808863.1">
    <property type="nucleotide sequence ID" value="NZ_CP110226.1"/>
</dbReference>
<gene>
    <name evidence="1" type="ORF">OM944_17250</name>
</gene>
<protein>
    <submittedName>
        <fullName evidence="1">Uncharacterized protein</fullName>
    </submittedName>
</protein>
<dbReference type="EMBL" id="CP110226">
    <property type="protein sequence ID" value="UZD22392.1"/>
    <property type="molecule type" value="Genomic_DNA"/>
</dbReference>
<dbReference type="Proteomes" id="UP001163156">
    <property type="component" value="Chromosome"/>
</dbReference>
<keyword evidence="2" id="KW-1185">Reference proteome</keyword>
<sequence>MKTKLLPLLVVLIFFASCKDVEEISPNLRLQGFYEQTLQATSQTGEVQYDLINHFIFNADGTFSREDVTLNRGGDVVLGFRASYQGNYQVKDQVATLTYTDPLMMNVADIYYVGKEDLTIMEGTFTTEFYVSDDYSELSYKCPDNARCAQPIPFVRIVE</sequence>
<evidence type="ECO:0000313" key="2">
    <source>
        <dbReference type="Proteomes" id="UP001163156"/>
    </source>
</evidence>